<evidence type="ECO:0000313" key="2">
    <source>
        <dbReference type="EMBL" id="MBE1488525.1"/>
    </source>
</evidence>
<feature type="domain" description="UGSC-like" evidence="1">
    <location>
        <begin position="7"/>
        <end position="98"/>
    </location>
</feature>
<dbReference type="InterPro" id="IPR057767">
    <property type="entry name" value="UGSC-like_dom"/>
</dbReference>
<organism evidence="2 3">
    <name type="scientific">Plantactinospora soyae</name>
    <dbReference type="NCBI Taxonomy" id="1544732"/>
    <lineage>
        <taxon>Bacteria</taxon>
        <taxon>Bacillati</taxon>
        <taxon>Actinomycetota</taxon>
        <taxon>Actinomycetes</taxon>
        <taxon>Micromonosporales</taxon>
        <taxon>Micromonosporaceae</taxon>
        <taxon>Plantactinospora</taxon>
    </lineage>
</organism>
<dbReference type="Proteomes" id="UP000649753">
    <property type="component" value="Unassembled WGS sequence"/>
</dbReference>
<proteinExistence type="predicted"/>
<evidence type="ECO:0000313" key="3">
    <source>
        <dbReference type="Proteomes" id="UP000649753"/>
    </source>
</evidence>
<accession>A0A927M7W2</accession>
<name>A0A927M7W2_9ACTN</name>
<dbReference type="EMBL" id="JADBEB010000001">
    <property type="protein sequence ID" value="MBE1488525.1"/>
    <property type="molecule type" value="Genomic_DNA"/>
</dbReference>
<dbReference type="Pfam" id="PF24696">
    <property type="entry name" value="UGSC"/>
    <property type="match status" value="1"/>
</dbReference>
<keyword evidence="3" id="KW-1185">Reference proteome</keyword>
<dbReference type="RefSeq" id="WP_192768175.1">
    <property type="nucleotide sequence ID" value="NZ_JADBEB010000001.1"/>
</dbReference>
<protein>
    <recommendedName>
        <fullName evidence="1">UGSC-like domain-containing protein</fullName>
    </recommendedName>
</protein>
<evidence type="ECO:0000259" key="1">
    <source>
        <dbReference type="Pfam" id="PF24696"/>
    </source>
</evidence>
<reference evidence="2" key="1">
    <citation type="submission" date="2020-10" db="EMBL/GenBank/DDBJ databases">
        <title>Sequencing the genomes of 1000 actinobacteria strains.</title>
        <authorList>
            <person name="Klenk H.-P."/>
        </authorList>
    </citation>
    <scope>NUCLEOTIDE SEQUENCE</scope>
    <source>
        <strain evidence="2">DSM 46832</strain>
    </source>
</reference>
<dbReference type="AlphaFoldDB" id="A0A927M7W2"/>
<gene>
    <name evidence="2" type="ORF">H4W31_004163</name>
</gene>
<comment type="caution">
    <text evidence="2">The sequence shown here is derived from an EMBL/GenBank/DDBJ whole genome shotgun (WGS) entry which is preliminary data.</text>
</comment>
<sequence>MTDWAGTILDPTGDTDQGADTTLAARLGSLRGATLGLLDNGKPNGSVLLTEIGDHLRERYGVREVTMYTKSYFGTPVDQTLTERIVQECDFAIAAIGD</sequence>